<sequence length="129" mass="13497">MSKMHIVDTEHAPKAVGPYSQAVISHGVLYASGQIGLDPMTGKLVGEDVLMQARQVTGNLSAVLDAAGASLSDILKVNIFLTNMGDFPAVNEIYADWLGNHRPARATVAVAALPLGASIEMDLIARVTG</sequence>
<dbReference type="NCBIfam" id="TIGR00004">
    <property type="entry name" value="Rid family detoxifying hydrolase"/>
    <property type="match status" value="1"/>
</dbReference>
<dbReference type="eggNOG" id="COG0251">
    <property type="taxonomic scope" value="Bacteria"/>
</dbReference>
<dbReference type="SUPFAM" id="SSF55298">
    <property type="entry name" value="YjgF-like"/>
    <property type="match status" value="1"/>
</dbReference>
<dbReference type="FunFam" id="3.30.1330.40:FF:000001">
    <property type="entry name" value="L-PSP family endoribonuclease"/>
    <property type="match status" value="1"/>
</dbReference>
<dbReference type="AlphaFoldDB" id="Q0F2G4"/>
<evidence type="ECO:0000313" key="3">
    <source>
        <dbReference type="Proteomes" id="UP000005297"/>
    </source>
</evidence>
<dbReference type="PANTHER" id="PTHR11803">
    <property type="entry name" value="2-IMINOBUTANOATE/2-IMINOPROPANOATE DEAMINASE RIDA"/>
    <property type="match status" value="1"/>
</dbReference>
<dbReference type="InterPro" id="IPR035959">
    <property type="entry name" value="RutC-like_sf"/>
</dbReference>
<protein>
    <submittedName>
        <fullName evidence="2">Endoribonuclease L-PSP, putative</fullName>
    </submittedName>
</protein>
<dbReference type="Proteomes" id="UP000005297">
    <property type="component" value="Unassembled WGS sequence"/>
</dbReference>
<evidence type="ECO:0000313" key="2">
    <source>
        <dbReference type="EMBL" id="EAU55586.1"/>
    </source>
</evidence>
<dbReference type="InParanoid" id="Q0F2G4"/>
<evidence type="ECO:0000256" key="1">
    <source>
        <dbReference type="ARBA" id="ARBA00010552"/>
    </source>
</evidence>
<dbReference type="Gene3D" id="3.30.1330.40">
    <property type="entry name" value="RutC-like"/>
    <property type="match status" value="1"/>
</dbReference>
<dbReference type="RefSeq" id="WP_009850605.1">
    <property type="nucleotide sequence ID" value="NZ_DS022295.1"/>
</dbReference>
<reference evidence="2 3" key="1">
    <citation type="submission" date="2006-09" db="EMBL/GenBank/DDBJ databases">
        <authorList>
            <person name="Emerson D."/>
            <person name="Ferriera S."/>
            <person name="Johnson J."/>
            <person name="Kravitz S."/>
            <person name="Halpern A."/>
            <person name="Remington K."/>
            <person name="Beeson K."/>
            <person name="Tran B."/>
            <person name="Rogers Y.-H."/>
            <person name="Friedman R."/>
            <person name="Venter J.C."/>
        </authorList>
    </citation>
    <scope>NUCLEOTIDE SEQUENCE [LARGE SCALE GENOMIC DNA]</scope>
    <source>
        <strain evidence="2 3">PV-1</strain>
    </source>
</reference>
<dbReference type="FunCoup" id="Q0F2G4">
    <property type="interactions" value="462"/>
</dbReference>
<dbReference type="EMBL" id="AATS01000002">
    <property type="protein sequence ID" value="EAU55586.1"/>
    <property type="molecule type" value="Genomic_DNA"/>
</dbReference>
<dbReference type="GO" id="GO:0019239">
    <property type="term" value="F:deaminase activity"/>
    <property type="evidence" value="ECO:0007669"/>
    <property type="project" value="TreeGrafter"/>
</dbReference>
<name>Q0F2G4_9PROT</name>
<comment type="similarity">
    <text evidence="1">Belongs to the RutC family.</text>
</comment>
<dbReference type="GO" id="GO:0005829">
    <property type="term" value="C:cytosol"/>
    <property type="evidence" value="ECO:0007669"/>
    <property type="project" value="TreeGrafter"/>
</dbReference>
<dbReference type="CDD" id="cd00448">
    <property type="entry name" value="YjgF_YER057c_UK114_family"/>
    <property type="match status" value="1"/>
</dbReference>
<dbReference type="PROSITE" id="PS01094">
    <property type="entry name" value="UPF0076"/>
    <property type="match status" value="1"/>
</dbReference>
<dbReference type="HOGENOM" id="CLU_100715_7_3_0"/>
<comment type="caution">
    <text evidence="2">The sequence shown here is derived from an EMBL/GenBank/DDBJ whole genome shotgun (WGS) entry which is preliminary data.</text>
</comment>
<dbReference type="PANTHER" id="PTHR11803:SF58">
    <property type="entry name" value="PROTEIN HMF1-RELATED"/>
    <property type="match status" value="1"/>
</dbReference>
<dbReference type="OrthoDB" id="5296613at2"/>
<dbReference type="InterPro" id="IPR019897">
    <property type="entry name" value="RidA_CS"/>
</dbReference>
<organism evidence="2 3">
    <name type="scientific">Mariprofundus ferrooxydans PV-1</name>
    <dbReference type="NCBI Taxonomy" id="314345"/>
    <lineage>
        <taxon>Bacteria</taxon>
        <taxon>Pseudomonadati</taxon>
        <taxon>Pseudomonadota</taxon>
        <taxon>Candidatius Mariprofundia</taxon>
        <taxon>Mariprofundales</taxon>
        <taxon>Mariprofundaceae</taxon>
        <taxon>Mariprofundus</taxon>
    </lineage>
</organism>
<proteinExistence type="inferred from homology"/>
<accession>Q0F2G4</accession>
<dbReference type="Pfam" id="PF01042">
    <property type="entry name" value="Ribonuc_L-PSP"/>
    <property type="match status" value="1"/>
</dbReference>
<dbReference type="InterPro" id="IPR006056">
    <property type="entry name" value="RidA"/>
</dbReference>
<dbReference type="STRING" id="314344.AL013_01515"/>
<keyword evidence="3" id="KW-1185">Reference proteome</keyword>
<dbReference type="InterPro" id="IPR006175">
    <property type="entry name" value="YjgF/YER057c/UK114"/>
</dbReference>
<gene>
    <name evidence="2" type="ORF">SPV1_01522</name>
</gene>